<dbReference type="Proteomes" id="UP000011723">
    <property type="component" value="Chromosome"/>
</dbReference>
<keyword evidence="4" id="KW-1185">Reference proteome</keyword>
<keyword evidence="2" id="KW-0472">Membrane</keyword>
<proteinExistence type="predicted"/>
<feature type="transmembrane region" description="Helical" evidence="2">
    <location>
        <begin position="73"/>
        <end position="93"/>
    </location>
</feature>
<name>M1NQK3_9CORY</name>
<evidence type="ECO:0000313" key="3">
    <source>
        <dbReference type="EMBL" id="AGF71797.1"/>
    </source>
</evidence>
<sequence>MIRMNIGQLLLLAVFLGPPVLILLVAIRRAPRGREYGRLGERACAGLGAASALALMAAWLAPGLSAGRDPHQWEVAGMAVTGALACAVLTWFARHPRAGGLSVALGGLVAATVAFWAGGGGVGLDGSVGGRNGHRHRVRGPRAGAGGADHRRSAGTGCRVGKIG</sequence>
<evidence type="ECO:0000313" key="4">
    <source>
        <dbReference type="Proteomes" id="UP000011723"/>
    </source>
</evidence>
<dbReference type="STRING" id="1121362.A605_03930"/>
<feature type="transmembrane region" description="Helical" evidence="2">
    <location>
        <begin position="39"/>
        <end position="61"/>
    </location>
</feature>
<evidence type="ECO:0000256" key="2">
    <source>
        <dbReference type="SAM" id="Phobius"/>
    </source>
</evidence>
<accession>M1NQK3</accession>
<organism evidence="3 4">
    <name type="scientific">Corynebacterium halotolerans YIM 70093 = DSM 44683</name>
    <dbReference type="NCBI Taxonomy" id="1121362"/>
    <lineage>
        <taxon>Bacteria</taxon>
        <taxon>Bacillati</taxon>
        <taxon>Actinomycetota</taxon>
        <taxon>Actinomycetes</taxon>
        <taxon>Mycobacteriales</taxon>
        <taxon>Corynebacteriaceae</taxon>
        <taxon>Corynebacterium</taxon>
    </lineage>
</organism>
<evidence type="ECO:0000256" key="1">
    <source>
        <dbReference type="SAM" id="MobiDB-lite"/>
    </source>
</evidence>
<keyword evidence="2" id="KW-1133">Transmembrane helix</keyword>
<dbReference type="KEGG" id="chn:A605_03930"/>
<feature type="transmembrane region" description="Helical" evidence="2">
    <location>
        <begin position="6"/>
        <end position="27"/>
    </location>
</feature>
<reference evidence="3 4" key="1">
    <citation type="journal article" date="2012" name="Stand. Genomic Sci.">
        <title>Genome sequence of the halotolerant bacterium Corynebacterium halotolerans type strain YIM 70093(T) (= DSM 44683(T)).</title>
        <authorList>
            <person name="Ruckert C."/>
            <person name="Albersmeier A."/>
            <person name="Al-Dilaimi A."/>
            <person name="Niehaus K."/>
            <person name="Szczepanowski R."/>
            <person name="Kalinowski J."/>
        </authorList>
    </citation>
    <scope>NUCLEOTIDE SEQUENCE [LARGE SCALE GENOMIC DNA]</scope>
    <source>
        <strain evidence="3">YIM 70093</strain>
    </source>
</reference>
<feature type="region of interest" description="Disordered" evidence="1">
    <location>
        <begin position="137"/>
        <end position="164"/>
    </location>
</feature>
<protein>
    <submittedName>
        <fullName evidence="3">Uncharacterized protein</fullName>
    </submittedName>
</protein>
<keyword evidence="2" id="KW-0812">Transmembrane</keyword>
<gene>
    <name evidence="3" type="ORF">A605_03930</name>
</gene>
<dbReference type="HOGENOM" id="CLU_1616238_0_0_11"/>
<dbReference type="EMBL" id="CP003697">
    <property type="protein sequence ID" value="AGF71797.1"/>
    <property type="molecule type" value="Genomic_DNA"/>
</dbReference>
<dbReference type="PATRIC" id="fig|1121362.3.peg.790"/>
<feature type="transmembrane region" description="Helical" evidence="2">
    <location>
        <begin position="100"/>
        <end position="118"/>
    </location>
</feature>
<dbReference type="AlphaFoldDB" id="M1NQK3"/>